<feature type="region of interest" description="Disordered" evidence="1">
    <location>
        <begin position="17"/>
        <end position="67"/>
    </location>
</feature>
<evidence type="ECO:0000313" key="3">
    <source>
        <dbReference type="Proteomes" id="UP001501742"/>
    </source>
</evidence>
<accession>A0ABN1ZCI1</accession>
<reference evidence="2 3" key="1">
    <citation type="journal article" date="2019" name="Int. J. Syst. Evol. Microbiol.">
        <title>The Global Catalogue of Microorganisms (GCM) 10K type strain sequencing project: providing services to taxonomists for standard genome sequencing and annotation.</title>
        <authorList>
            <consortium name="The Broad Institute Genomics Platform"/>
            <consortium name="The Broad Institute Genome Sequencing Center for Infectious Disease"/>
            <person name="Wu L."/>
            <person name="Ma J."/>
        </authorList>
    </citation>
    <scope>NUCLEOTIDE SEQUENCE [LARGE SCALE GENOMIC DNA]</scope>
    <source>
        <strain evidence="2 3">JCM 12140</strain>
    </source>
</reference>
<gene>
    <name evidence="2" type="ORF">GCM10009627_16790</name>
</gene>
<protein>
    <submittedName>
        <fullName evidence="2">Uncharacterized protein</fullName>
    </submittedName>
</protein>
<dbReference type="EMBL" id="BAAAJX010000006">
    <property type="protein sequence ID" value="GAA1493333.1"/>
    <property type="molecule type" value="Genomic_DNA"/>
</dbReference>
<organism evidence="2 3">
    <name type="scientific">Curtobacterium herbarum</name>
    <dbReference type="NCBI Taxonomy" id="150122"/>
    <lineage>
        <taxon>Bacteria</taxon>
        <taxon>Bacillati</taxon>
        <taxon>Actinomycetota</taxon>
        <taxon>Actinomycetes</taxon>
        <taxon>Micrococcales</taxon>
        <taxon>Microbacteriaceae</taxon>
        <taxon>Curtobacterium</taxon>
    </lineage>
</organism>
<name>A0ABN1ZCI1_9MICO</name>
<evidence type="ECO:0000256" key="1">
    <source>
        <dbReference type="SAM" id="MobiDB-lite"/>
    </source>
</evidence>
<keyword evidence="3" id="KW-1185">Reference proteome</keyword>
<feature type="compositionally biased region" description="Low complexity" evidence="1">
    <location>
        <begin position="47"/>
        <end position="59"/>
    </location>
</feature>
<sequence>MPTKRYRVPVGLPADTVSHLPGPMMTLHTDELSSHRTRTNRRPEPLPATTAATAVLEPEQGQEPASA</sequence>
<dbReference type="Proteomes" id="UP001501742">
    <property type="component" value="Unassembled WGS sequence"/>
</dbReference>
<proteinExistence type="predicted"/>
<comment type="caution">
    <text evidence="2">The sequence shown here is derived from an EMBL/GenBank/DDBJ whole genome shotgun (WGS) entry which is preliminary data.</text>
</comment>
<evidence type="ECO:0000313" key="2">
    <source>
        <dbReference type="EMBL" id="GAA1493333.1"/>
    </source>
</evidence>